<dbReference type="AlphaFoldDB" id="F0QYH9"/>
<evidence type="ECO:0000259" key="13">
    <source>
        <dbReference type="PROSITE" id="PS51194"/>
    </source>
</evidence>
<evidence type="ECO:0000256" key="10">
    <source>
        <dbReference type="ARBA" id="ARBA00048988"/>
    </source>
</evidence>
<dbReference type="Gene3D" id="1.10.3380.30">
    <property type="match status" value="1"/>
</dbReference>
<dbReference type="CDD" id="cd18795">
    <property type="entry name" value="SF2_C_Ski2"/>
    <property type="match status" value="1"/>
</dbReference>
<dbReference type="KEGG" id="vmo:VMUT_1207"/>
<dbReference type="InterPro" id="IPR022965">
    <property type="entry name" value="Helicase_Hel308"/>
</dbReference>
<dbReference type="Gene3D" id="3.40.50.300">
    <property type="entry name" value="P-loop containing nucleotide triphosphate hydrolases"/>
    <property type="match status" value="2"/>
</dbReference>
<dbReference type="Proteomes" id="UP000007485">
    <property type="component" value="Chromosome"/>
</dbReference>
<comment type="catalytic activity">
    <reaction evidence="10 11">
        <text>ATP + H2O = ADP + phosphate + H(+)</text>
        <dbReference type="Rhea" id="RHEA:13065"/>
        <dbReference type="ChEBI" id="CHEBI:15377"/>
        <dbReference type="ChEBI" id="CHEBI:15378"/>
        <dbReference type="ChEBI" id="CHEBI:30616"/>
        <dbReference type="ChEBI" id="CHEBI:43474"/>
        <dbReference type="ChEBI" id="CHEBI:456216"/>
        <dbReference type="EC" id="5.6.2.4"/>
    </reaction>
</comment>
<keyword evidence="6 11" id="KW-0238">DNA-binding</keyword>
<dbReference type="GeneID" id="10288859"/>
<evidence type="ECO:0000256" key="7">
    <source>
        <dbReference type="ARBA" id="ARBA00023204"/>
    </source>
</evidence>
<keyword evidence="8 11" id="KW-0413">Isomerase</keyword>
<comment type="catalytic activity">
    <reaction evidence="9 11">
        <text>Couples ATP hydrolysis with the unwinding of duplex DNA by translocating in the 3'-5' direction.</text>
        <dbReference type="EC" id="5.6.2.4"/>
    </reaction>
</comment>
<keyword evidence="5 11" id="KW-0067">ATP-binding</keyword>
<dbReference type="SUPFAM" id="SSF52540">
    <property type="entry name" value="P-loop containing nucleoside triphosphate hydrolases"/>
    <property type="match status" value="1"/>
</dbReference>
<evidence type="ECO:0000256" key="4">
    <source>
        <dbReference type="ARBA" id="ARBA00022806"/>
    </source>
</evidence>
<dbReference type="HOGENOM" id="CLU_006553_3_0_2"/>
<dbReference type="Gene3D" id="1.10.150.20">
    <property type="entry name" value="5' to 3' exonuclease, C-terminal subdomain"/>
    <property type="match status" value="1"/>
</dbReference>
<dbReference type="SMART" id="SM00490">
    <property type="entry name" value="HELICc"/>
    <property type="match status" value="1"/>
</dbReference>
<evidence type="ECO:0000256" key="1">
    <source>
        <dbReference type="ARBA" id="ARBA00022741"/>
    </source>
</evidence>
<evidence type="ECO:0000313" key="15">
    <source>
        <dbReference type="Proteomes" id="UP000007485"/>
    </source>
</evidence>
<dbReference type="Pfam" id="PF14520">
    <property type="entry name" value="HHH_5"/>
    <property type="match status" value="1"/>
</dbReference>
<evidence type="ECO:0000256" key="11">
    <source>
        <dbReference type="HAMAP-Rule" id="MF_00442"/>
    </source>
</evidence>
<dbReference type="STRING" id="985053.VMUT_1207"/>
<keyword evidence="4 11" id="KW-0347">Helicase</keyword>
<protein>
    <recommendedName>
        <fullName evidence="11">ATP-dependent DNA helicase Hel308</fullName>
        <ecNumber evidence="11">5.6.2.4</ecNumber>
    </recommendedName>
    <alternativeName>
        <fullName evidence="11">DNA 3'-5' helicase Hel308</fullName>
    </alternativeName>
</protein>
<dbReference type="InterPro" id="IPR011545">
    <property type="entry name" value="DEAD/DEAH_box_helicase_dom"/>
</dbReference>
<feature type="binding site" evidence="11">
    <location>
        <position position="35"/>
    </location>
    <ligand>
        <name>ATP</name>
        <dbReference type="ChEBI" id="CHEBI:30616"/>
    </ligand>
</feature>
<evidence type="ECO:0000313" key="14">
    <source>
        <dbReference type="EMBL" id="ADY01412.1"/>
    </source>
</evidence>
<dbReference type="Pfam" id="PF00270">
    <property type="entry name" value="DEAD"/>
    <property type="match status" value="1"/>
</dbReference>
<feature type="domain" description="Helicase C-terminal" evidence="13">
    <location>
        <begin position="235"/>
        <end position="443"/>
    </location>
</feature>
<dbReference type="GO" id="GO:0005524">
    <property type="term" value="F:ATP binding"/>
    <property type="evidence" value="ECO:0007669"/>
    <property type="project" value="UniProtKB-UniRule"/>
</dbReference>
<evidence type="ECO:0000256" key="2">
    <source>
        <dbReference type="ARBA" id="ARBA00022763"/>
    </source>
</evidence>
<dbReference type="HAMAP" id="MF_00442">
    <property type="entry name" value="Helicase_Hel308"/>
    <property type="match status" value="1"/>
</dbReference>
<feature type="domain" description="Helicase ATP-binding" evidence="12">
    <location>
        <begin position="40"/>
        <end position="207"/>
    </location>
</feature>
<evidence type="ECO:0000256" key="9">
    <source>
        <dbReference type="ARBA" id="ARBA00034617"/>
    </source>
</evidence>
<gene>
    <name evidence="11" type="primary">hel308</name>
    <name evidence="14" type="ordered locus">VMUT_1207</name>
</gene>
<comment type="function">
    <text evidence="11">DNA-dependent ATPase and 3'-5' DNA helicase that may be involved in repair of stalled replication forks.</text>
</comment>
<comment type="similarity">
    <text evidence="11">Belongs to the helicase family. Hel308 subfamily.</text>
</comment>
<organism evidence="14 15">
    <name type="scientific">Vulcanisaeta moutnovskia (strain 768-28)</name>
    <dbReference type="NCBI Taxonomy" id="985053"/>
    <lineage>
        <taxon>Archaea</taxon>
        <taxon>Thermoproteota</taxon>
        <taxon>Thermoprotei</taxon>
        <taxon>Thermoproteales</taxon>
        <taxon>Thermoproteaceae</taxon>
        <taxon>Vulcanisaeta</taxon>
    </lineage>
</organism>
<dbReference type="SUPFAM" id="SSF46785">
    <property type="entry name" value="Winged helix' DNA-binding domain"/>
    <property type="match status" value="1"/>
</dbReference>
<dbReference type="EC" id="5.6.2.4" evidence="11"/>
<evidence type="ECO:0000259" key="12">
    <source>
        <dbReference type="PROSITE" id="PS51192"/>
    </source>
</evidence>
<keyword evidence="7 11" id="KW-0234">DNA repair</keyword>
<keyword evidence="3 11" id="KW-0378">Hydrolase</keyword>
<keyword evidence="15" id="KW-1185">Reference proteome</keyword>
<name>F0QYH9_VULM7</name>
<sequence length="768" mass="87203">MNWLIKLRVGDLPLPDVLRDFIIKERGIQELYPPQEEAVRKGLFDGRNLVMCTSTATGKTLIAELAMINAVLTRGVKAVLVVPLRALAYEKARDLRIYEKLGVRIAVTTGEYDKEDAWLMNYDIVVTTYEKLDSLLRHKVDWLKQVGILIIDEIHYIDDDKRGPTIESIIAKVKSLGLSMQLLALSATVGNAEEIAKYLDAELVVSDWRPVKLREGVYYDGVIYYADGSREPIKDLENPVLSLVMDTIFNGGQTLVFTSSRSNTVKLSQQIAHYICNYNVKIIEPRELMKVSNAILETSQSKLLGEELAKIVRCGVAFHHAGLDMDVRSIVENSFRDRLIKAVVATTTLAAGVNLPARRVIIHEYRRYEPGFGMEELPIMEYKQMAGRAGRPGLDPYGEAILIARSEDEVDYLIRNYINARVEDVKSKFLTDKNLATHILSAIASGYALNIDDVMRFISSTLGYIQGGFHRNEFLRDLLRRKIDDVLNFLVESGFLERRNNDVAATALGSLLNTLYLDPYTANVYIRGLRSRNETNDLGYTHLIIQSPEVPKLRVRRNEFDDYIELVLDNWDYLLIKPSITRDEIENGEFEDEEIEDYLSTIKTAVMLLDWANEVSEDELYKNYDVGPGDLRVYSDLMNWLASAVTRLAGAIGMRKHEERLNVLRWRLIYGVKEELIELVINLEGVGRTRARALYDAGFKDIADIANADPKAISIIRGFGDRLAHSIIEQARRLIKDGKVVKPTIIERDREGGKQGYTRRRGSLLDYL</sequence>
<dbReference type="InterPro" id="IPR027417">
    <property type="entry name" value="P-loop_NTPase"/>
</dbReference>
<dbReference type="GO" id="GO:0003677">
    <property type="term" value="F:DNA binding"/>
    <property type="evidence" value="ECO:0007669"/>
    <property type="project" value="UniProtKB-UniRule"/>
</dbReference>
<evidence type="ECO:0000256" key="3">
    <source>
        <dbReference type="ARBA" id="ARBA00022801"/>
    </source>
</evidence>
<dbReference type="EMBL" id="CP002529">
    <property type="protein sequence ID" value="ADY01412.1"/>
    <property type="molecule type" value="Genomic_DNA"/>
</dbReference>
<dbReference type="Pfam" id="PF21280">
    <property type="entry name" value="Helicase_dom4_arc"/>
    <property type="match status" value="1"/>
</dbReference>
<reference evidence="14 15" key="1">
    <citation type="journal article" date="2011" name="J. Bacteriol.">
        <title>Complete genome sequence of 'Vulcanisaeta moutnovskia' strain 768-28, a novel member of the hyperthermophilic crenarchaeal genus vulcanisaeta.</title>
        <authorList>
            <person name="Gumerov V.M."/>
            <person name="Mardanov A.V."/>
            <person name="Beletsky A.V."/>
            <person name="Prokofeva M.I."/>
            <person name="Bonch-Osmolovskaya E.A."/>
            <person name="Ravin N.V."/>
            <person name="Skryabin K.G."/>
        </authorList>
    </citation>
    <scope>NUCLEOTIDE SEQUENCE [LARGE SCALE GENOMIC DNA]</scope>
    <source>
        <strain evidence="14 15">768-28</strain>
    </source>
</reference>
<dbReference type="RefSeq" id="WP_013604574.1">
    <property type="nucleotide sequence ID" value="NC_015151.1"/>
</dbReference>
<dbReference type="InterPro" id="IPR014001">
    <property type="entry name" value="Helicase_ATP-bd"/>
</dbReference>
<dbReference type="InterPro" id="IPR046931">
    <property type="entry name" value="HTH_61"/>
</dbReference>
<keyword evidence="1 11" id="KW-0547">Nucleotide-binding</keyword>
<evidence type="ECO:0000256" key="6">
    <source>
        <dbReference type="ARBA" id="ARBA00023125"/>
    </source>
</evidence>
<evidence type="ECO:0000256" key="5">
    <source>
        <dbReference type="ARBA" id="ARBA00022840"/>
    </source>
</evidence>
<dbReference type="SUPFAM" id="SSF158702">
    <property type="entry name" value="Sec63 N-terminal domain-like"/>
    <property type="match status" value="1"/>
</dbReference>
<dbReference type="Pfam" id="PF00271">
    <property type="entry name" value="Helicase_C"/>
    <property type="match status" value="1"/>
</dbReference>
<dbReference type="eggNOG" id="arCOG00553">
    <property type="taxonomic scope" value="Archaea"/>
</dbReference>
<proteinExistence type="inferred from homology"/>
<dbReference type="CDD" id="cd18028">
    <property type="entry name" value="DEXHc_archSki2"/>
    <property type="match status" value="1"/>
</dbReference>
<dbReference type="SMART" id="SM00487">
    <property type="entry name" value="DEXDc"/>
    <property type="match status" value="1"/>
</dbReference>
<dbReference type="InterPro" id="IPR050474">
    <property type="entry name" value="Hel308_SKI2-like"/>
</dbReference>
<dbReference type="Pfam" id="PF20470">
    <property type="entry name" value="HTH_61"/>
    <property type="match status" value="1"/>
</dbReference>
<accession>F0QYH9</accession>
<dbReference type="InterPro" id="IPR001650">
    <property type="entry name" value="Helicase_C-like"/>
</dbReference>
<dbReference type="InterPro" id="IPR048772">
    <property type="entry name" value="Hel308-like_dom4"/>
</dbReference>
<comment type="subunit">
    <text evidence="11">Monomer.</text>
</comment>
<dbReference type="GO" id="GO:0016887">
    <property type="term" value="F:ATP hydrolysis activity"/>
    <property type="evidence" value="ECO:0007669"/>
    <property type="project" value="RHEA"/>
</dbReference>
<evidence type="ECO:0000256" key="8">
    <source>
        <dbReference type="ARBA" id="ARBA00023235"/>
    </source>
</evidence>
<dbReference type="InterPro" id="IPR036390">
    <property type="entry name" value="WH_DNA-bd_sf"/>
</dbReference>
<dbReference type="GO" id="GO:0043138">
    <property type="term" value="F:3'-5' DNA helicase activity"/>
    <property type="evidence" value="ECO:0007669"/>
    <property type="project" value="UniProtKB-UniRule"/>
</dbReference>
<dbReference type="PROSITE" id="PS51192">
    <property type="entry name" value="HELICASE_ATP_BIND_1"/>
    <property type="match status" value="1"/>
</dbReference>
<dbReference type="GO" id="GO:0006281">
    <property type="term" value="P:DNA repair"/>
    <property type="evidence" value="ECO:0007669"/>
    <property type="project" value="UniProtKB-UniRule"/>
</dbReference>
<keyword evidence="2 11" id="KW-0227">DNA damage</keyword>
<dbReference type="PANTHER" id="PTHR47961">
    <property type="entry name" value="DNA POLYMERASE THETA, PUTATIVE (AFU_ORTHOLOGUE AFUA_1G05260)-RELATED"/>
    <property type="match status" value="1"/>
</dbReference>
<dbReference type="PROSITE" id="PS51194">
    <property type="entry name" value="HELICASE_CTER"/>
    <property type="match status" value="1"/>
</dbReference>
<dbReference type="PANTHER" id="PTHR47961:SF10">
    <property type="entry name" value="ATP-DEPENDENT DNA HELICASE HEL308"/>
    <property type="match status" value="1"/>
</dbReference>